<dbReference type="AlphaFoldDB" id="A0A067M2F2"/>
<keyword evidence="3" id="KW-1185">Reference proteome</keyword>
<organism evidence="2 3">
    <name type="scientific">Botryobasidium botryosum (strain FD-172 SS1)</name>
    <dbReference type="NCBI Taxonomy" id="930990"/>
    <lineage>
        <taxon>Eukaryota</taxon>
        <taxon>Fungi</taxon>
        <taxon>Dikarya</taxon>
        <taxon>Basidiomycota</taxon>
        <taxon>Agaricomycotina</taxon>
        <taxon>Agaricomycetes</taxon>
        <taxon>Cantharellales</taxon>
        <taxon>Botryobasidiaceae</taxon>
        <taxon>Botryobasidium</taxon>
    </lineage>
</organism>
<accession>A0A067M2F2</accession>
<reference evidence="3" key="1">
    <citation type="journal article" date="2014" name="Proc. Natl. Acad. Sci. U.S.A.">
        <title>Extensive sampling of basidiomycete genomes demonstrates inadequacy of the white-rot/brown-rot paradigm for wood decay fungi.</title>
        <authorList>
            <person name="Riley R."/>
            <person name="Salamov A.A."/>
            <person name="Brown D.W."/>
            <person name="Nagy L.G."/>
            <person name="Floudas D."/>
            <person name="Held B.W."/>
            <person name="Levasseur A."/>
            <person name="Lombard V."/>
            <person name="Morin E."/>
            <person name="Otillar R."/>
            <person name="Lindquist E.A."/>
            <person name="Sun H."/>
            <person name="LaButti K.M."/>
            <person name="Schmutz J."/>
            <person name="Jabbour D."/>
            <person name="Luo H."/>
            <person name="Baker S.E."/>
            <person name="Pisabarro A.G."/>
            <person name="Walton J.D."/>
            <person name="Blanchette R.A."/>
            <person name="Henrissat B."/>
            <person name="Martin F."/>
            <person name="Cullen D."/>
            <person name="Hibbett D.S."/>
            <person name="Grigoriev I.V."/>
        </authorList>
    </citation>
    <scope>NUCLEOTIDE SEQUENCE [LARGE SCALE GENOMIC DNA]</scope>
    <source>
        <strain evidence="3">FD-172 SS1</strain>
    </source>
</reference>
<dbReference type="InParanoid" id="A0A067M2F2"/>
<evidence type="ECO:0000256" key="1">
    <source>
        <dbReference type="SAM" id="MobiDB-lite"/>
    </source>
</evidence>
<evidence type="ECO:0000313" key="2">
    <source>
        <dbReference type="EMBL" id="KDQ06062.1"/>
    </source>
</evidence>
<dbReference type="Proteomes" id="UP000027195">
    <property type="component" value="Unassembled WGS sequence"/>
</dbReference>
<protein>
    <submittedName>
        <fullName evidence="2">Uncharacterized protein</fullName>
    </submittedName>
</protein>
<proteinExistence type="predicted"/>
<gene>
    <name evidence="2" type="ORF">BOTBODRAFT_181963</name>
</gene>
<dbReference type="HOGENOM" id="CLU_1131316_0_0_1"/>
<evidence type="ECO:0000313" key="3">
    <source>
        <dbReference type="Proteomes" id="UP000027195"/>
    </source>
</evidence>
<name>A0A067M2F2_BOTB1</name>
<feature type="region of interest" description="Disordered" evidence="1">
    <location>
        <begin position="1"/>
        <end position="39"/>
    </location>
</feature>
<dbReference type="EMBL" id="KL198159">
    <property type="protein sequence ID" value="KDQ06062.1"/>
    <property type="molecule type" value="Genomic_DNA"/>
</dbReference>
<feature type="compositionally biased region" description="Low complexity" evidence="1">
    <location>
        <begin position="21"/>
        <end position="35"/>
    </location>
</feature>
<dbReference type="STRING" id="930990.A0A067M2F2"/>
<sequence>MSASPRHPYLSYFGEPLNPGKPSTRHTPSTSTRKPSPYDKHIADVHQLKKLSFAPGMADRFIATLDKHLKTLPSRTEEEQHQFMARCLEVQPVDAFHREDSITAAMSFHVVKPSITLALLALQEGYWPIPHNPPSLPIQVSVSSETNTQGDTLVVLEEDFSDTLRSCVEKLPRVGCCLQTHEYKNYLLGDECLFAAFLIFYVYQPLRAGEAAPPFPWAEWCTTTGCAECPEAHVNPDTWQGEKCKDA</sequence>
<feature type="non-terminal residue" evidence="2">
    <location>
        <position position="247"/>
    </location>
</feature>